<evidence type="ECO:0000313" key="1">
    <source>
        <dbReference type="EMBL" id="KMS64768.1"/>
    </source>
</evidence>
<accession>A0A0J7YNQ8</accession>
<feature type="non-terminal residue" evidence="1">
    <location>
        <position position="151"/>
    </location>
</feature>
<dbReference type="Proteomes" id="UP000035740">
    <property type="component" value="Unassembled WGS sequence"/>
</dbReference>
<reference evidence="1 2" key="1">
    <citation type="journal article" date="2014" name="Nature">
        <title>The genome of the recently domesticated crop plant sugar beet (Beta vulgaris).</title>
        <authorList>
            <person name="Dohm J.C."/>
            <person name="Minoche A.E."/>
            <person name="Holtgrawe D."/>
            <person name="Capella-Gutierrez S."/>
            <person name="Zakrzewski F."/>
            <person name="Tafer H."/>
            <person name="Rupp O."/>
            <person name="Sorensen T.R."/>
            <person name="Stracke R."/>
            <person name="Reinhardt R."/>
            <person name="Goesmann A."/>
            <person name="Kraft T."/>
            <person name="Schulz B."/>
            <person name="Stadler P.F."/>
            <person name="Schmidt T."/>
            <person name="Gabaldon T."/>
            <person name="Lehrach H."/>
            <person name="Weisshaar B."/>
            <person name="Himmelbauer H."/>
        </authorList>
    </citation>
    <scope>NUCLEOTIDE SEQUENCE [LARGE SCALE GENOMIC DNA]</scope>
    <source>
        <tissue evidence="1">Taproot</tissue>
    </source>
</reference>
<organism evidence="1 2">
    <name type="scientific">Beta vulgaris subsp. vulgaris</name>
    <name type="common">Beet</name>
    <dbReference type="NCBI Taxonomy" id="3555"/>
    <lineage>
        <taxon>Eukaryota</taxon>
        <taxon>Viridiplantae</taxon>
        <taxon>Streptophyta</taxon>
        <taxon>Embryophyta</taxon>
        <taxon>Tracheophyta</taxon>
        <taxon>Spermatophyta</taxon>
        <taxon>Magnoliopsida</taxon>
        <taxon>eudicotyledons</taxon>
        <taxon>Gunneridae</taxon>
        <taxon>Pentapetalae</taxon>
        <taxon>Caryophyllales</taxon>
        <taxon>Chenopodiaceae</taxon>
        <taxon>Betoideae</taxon>
        <taxon>Beta</taxon>
    </lineage>
</organism>
<proteinExistence type="predicted"/>
<protein>
    <submittedName>
        <fullName evidence="1">Uncharacterized protein</fullName>
    </submittedName>
</protein>
<evidence type="ECO:0000313" key="2">
    <source>
        <dbReference type="Proteomes" id="UP000035740"/>
    </source>
</evidence>
<dbReference type="AlphaFoldDB" id="A0A0J7YNQ8"/>
<gene>
    <name evidence="1" type="ORF">BVRB_042860</name>
</gene>
<keyword evidence="2" id="KW-1185">Reference proteome</keyword>
<name>A0A0J7YNQ8_BETVV</name>
<dbReference type="EMBL" id="KQ123042">
    <property type="protein sequence ID" value="KMS64768.1"/>
    <property type="molecule type" value="Genomic_DNA"/>
</dbReference>
<feature type="non-terminal residue" evidence="1">
    <location>
        <position position="1"/>
    </location>
</feature>
<dbReference type="OrthoDB" id="10386719at2759"/>
<sequence>LSSFCRCLLEIAAVAERSEMETTSQSKAAIVRSVLTAISVSYSDLNDSLFRFSLDGLPSCIIRVRDQGIIFYSLYPNRIDTQYRKAVAEFLVRVNFALNFGNFEFNLDDGQVRFKMSVQATQALDLSAPLKSCLILAQEVYPRWVSGIHLV</sequence>